<keyword evidence="2" id="KW-1185">Reference proteome</keyword>
<dbReference type="Gene3D" id="3.30.200.20">
    <property type="entry name" value="Phosphorylase Kinase, domain 1"/>
    <property type="match status" value="1"/>
</dbReference>
<comment type="caution">
    <text evidence="1">The sequence shown here is derived from an EMBL/GenBank/DDBJ whole genome shotgun (WGS) entry which is preliminary data.</text>
</comment>
<evidence type="ECO:0000313" key="2">
    <source>
        <dbReference type="Proteomes" id="UP000186817"/>
    </source>
</evidence>
<evidence type="ECO:0008006" key="3">
    <source>
        <dbReference type="Google" id="ProtNLM"/>
    </source>
</evidence>
<gene>
    <name evidence="1" type="ORF">AK812_SmicGene30628</name>
</gene>
<accession>A0A1Q9CYV0</accession>
<dbReference type="Proteomes" id="UP000186817">
    <property type="component" value="Unassembled WGS sequence"/>
</dbReference>
<reference evidence="1 2" key="1">
    <citation type="submission" date="2016-02" db="EMBL/GenBank/DDBJ databases">
        <title>Genome analysis of coral dinoflagellate symbionts highlights evolutionary adaptations to a symbiotic lifestyle.</title>
        <authorList>
            <person name="Aranda M."/>
            <person name="Li Y."/>
            <person name="Liew Y.J."/>
            <person name="Baumgarten S."/>
            <person name="Simakov O."/>
            <person name="Wilson M."/>
            <person name="Piel J."/>
            <person name="Ashoor H."/>
            <person name="Bougouffa S."/>
            <person name="Bajic V.B."/>
            <person name="Ryu T."/>
            <person name="Ravasi T."/>
            <person name="Bayer T."/>
            <person name="Micklem G."/>
            <person name="Kim H."/>
            <person name="Bhak J."/>
            <person name="Lajeunesse T.C."/>
            <person name="Voolstra C.R."/>
        </authorList>
    </citation>
    <scope>NUCLEOTIDE SEQUENCE [LARGE SCALE GENOMIC DNA]</scope>
    <source>
        <strain evidence="1 2">CCMP2467</strain>
    </source>
</reference>
<dbReference type="Gene3D" id="1.10.510.10">
    <property type="entry name" value="Transferase(Phosphotransferase) domain 1"/>
    <property type="match status" value="1"/>
</dbReference>
<protein>
    <recommendedName>
        <fullName evidence="3">Protein kinase domain-containing protein</fullName>
    </recommendedName>
</protein>
<dbReference type="AlphaFoldDB" id="A0A1Q9CYV0"/>
<sequence length="145" mass="16534">MRIDRAETRASEEPADLADMSDLAVQVNHPDSWGVVSLMQHQTGPNYAVKRIDLSQIQTDLGLLRITREKDIHLNLKSPFVIRLFGAYLQEVLVQVCPKQTEEAIHFVMEPGVFDLRMACERHREVFRSQKHATFYAASVVCALQ</sequence>
<dbReference type="SUPFAM" id="SSF56112">
    <property type="entry name" value="Protein kinase-like (PK-like)"/>
    <property type="match status" value="1"/>
</dbReference>
<dbReference type="InterPro" id="IPR011009">
    <property type="entry name" value="Kinase-like_dom_sf"/>
</dbReference>
<evidence type="ECO:0000313" key="1">
    <source>
        <dbReference type="EMBL" id="OLP88094.1"/>
    </source>
</evidence>
<organism evidence="1 2">
    <name type="scientific">Symbiodinium microadriaticum</name>
    <name type="common">Dinoflagellate</name>
    <name type="synonym">Zooxanthella microadriatica</name>
    <dbReference type="NCBI Taxonomy" id="2951"/>
    <lineage>
        <taxon>Eukaryota</taxon>
        <taxon>Sar</taxon>
        <taxon>Alveolata</taxon>
        <taxon>Dinophyceae</taxon>
        <taxon>Suessiales</taxon>
        <taxon>Symbiodiniaceae</taxon>
        <taxon>Symbiodinium</taxon>
    </lineage>
</organism>
<proteinExistence type="predicted"/>
<name>A0A1Q9CYV0_SYMMI</name>
<dbReference type="EMBL" id="LSRX01000829">
    <property type="protein sequence ID" value="OLP88094.1"/>
    <property type="molecule type" value="Genomic_DNA"/>
</dbReference>